<proteinExistence type="predicted"/>
<evidence type="ECO:0008006" key="4">
    <source>
        <dbReference type="Google" id="ProtNLM"/>
    </source>
</evidence>
<evidence type="ECO:0000313" key="3">
    <source>
        <dbReference type="Proteomes" id="UP001642502"/>
    </source>
</evidence>
<dbReference type="Proteomes" id="UP001642502">
    <property type="component" value="Unassembled WGS sequence"/>
</dbReference>
<protein>
    <recommendedName>
        <fullName evidence="4">MULE transposase domain-containing protein</fullName>
    </recommendedName>
</protein>
<sequence length="416" mass="47253">AKRDAKRMRRYDCKGLLTFKTLWDEGVILLHMRHKHHTIYDDISLTPEAQSFVDARVASGNPKEIRQLLISQKIPGYKYVTIGQVYYQWRKANESRWRRDADQFISTRLLLAEMPSSDYRSAEYTKDHVRGFAIFCQATIQQLGPVTREVAIDATFGTNNAGMDLFAVLAEVHGTGVPLAYLLLEKKFAGRTNARGTGAIIAVLVRFLEDIKKAGFNPTFFLCDKDPSEIAAISEVFPRWDSPFYDQVQRQRSCPFWKSDHLVLLDPVNTDIPFDGKVSASTSSLKKNESSDEESDSEEESDSDEEAIMDDEILGSRTSARNNSAQVLTDSDTETDPPPDVDEVVEVLDTFRSMVIGHNASGDPKYFKFLSKSLKLQRQIIASAREEENRRTMPKTWDKRRMFMSNYYQPLPSSSG</sequence>
<dbReference type="EMBL" id="CAWUON010000267">
    <property type="protein sequence ID" value="CAK7275564.1"/>
    <property type="molecule type" value="Genomic_DNA"/>
</dbReference>
<feature type="compositionally biased region" description="Acidic residues" evidence="1">
    <location>
        <begin position="331"/>
        <end position="340"/>
    </location>
</feature>
<gene>
    <name evidence="2" type="ORF">SEPCBS119000_006746</name>
</gene>
<keyword evidence="3" id="KW-1185">Reference proteome</keyword>
<comment type="caution">
    <text evidence="2">The sequence shown here is derived from an EMBL/GenBank/DDBJ whole genome shotgun (WGS) entry which is preliminary data.</text>
</comment>
<reference evidence="2 3" key="1">
    <citation type="submission" date="2024-01" db="EMBL/GenBank/DDBJ databases">
        <authorList>
            <person name="Allen C."/>
            <person name="Tagirdzhanova G."/>
        </authorList>
    </citation>
    <scope>NUCLEOTIDE SEQUENCE [LARGE SCALE GENOMIC DNA]</scope>
    <source>
        <strain evidence="2 3">CBS 119000</strain>
    </source>
</reference>
<evidence type="ECO:0000313" key="2">
    <source>
        <dbReference type="EMBL" id="CAK7275564.1"/>
    </source>
</evidence>
<name>A0ABP0E604_9PEZI</name>
<feature type="compositionally biased region" description="Acidic residues" evidence="1">
    <location>
        <begin position="291"/>
        <end position="313"/>
    </location>
</feature>
<feature type="region of interest" description="Disordered" evidence="1">
    <location>
        <begin position="279"/>
        <end position="340"/>
    </location>
</feature>
<accession>A0ABP0E604</accession>
<evidence type="ECO:0000256" key="1">
    <source>
        <dbReference type="SAM" id="MobiDB-lite"/>
    </source>
</evidence>
<organism evidence="2 3">
    <name type="scientific">Sporothrix epigloea</name>
    <dbReference type="NCBI Taxonomy" id="1892477"/>
    <lineage>
        <taxon>Eukaryota</taxon>
        <taxon>Fungi</taxon>
        <taxon>Dikarya</taxon>
        <taxon>Ascomycota</taxon>
        <taxon>Pezizomycotina</taxon>
        <taxon>Sordariomycetes</taxon>
        <taxon>Sordariomycetidae</taxon>
        <taxon>Ophiostomatales</taxon>
        <taxon>Ophiostomataceae</taxon>
        <taxon>Sporothrix</taxon>
    </lineage>
</organism>
<feature type="non-terminal residue" evidence="2">
    <location>
        <position position="1"/>
    </location>
</feature>
<feature type="compositionally biased region" description="Polar residues" evidence="1">
    <location>
        <begin position="316"/>
        <end position="328"/>
    </location>
</feature>